<feature type="domain" description="PIN" evidence="1">
    <location>
        <begin position="10"/>
        <end position="134"/>
    </location>
</feature>
<evidence type="ECO:0000313" key="3">
    <source>
        <dbReference type="Proteomes" id="UP000006556"/>
    </source>
</evidence>
<dbReference type="InterPro" id="IPR029060">
    <property type="entry name" value="PIN-like_dom_sf"/>
</dbReference>
<proteinExistence type="predicted"/>
<dbReference type="Pfam" id="PF01850">
    <property type="entry name" value="PIN"/>
    <property type="match status" value="1"/>
</dbReference>
<evidence type="ECO:0000259" key="1">
    <source>
        <dbReference type="Pfam" id="PF01850"/>
    </source>
</evidence>
<gene>
    <name evidence="2" type="ordered locus">PTH_2549</name>
</gene>
<name>A5CZ55_PELTS</name>
<protein>
    <submittedName>
        <fullName evidence="2">Hypothetical membrane protein</fullName>
    </submittedName>
</protein>
<dbReference type="EMBL" id="AP009389">
    <property type="protein sequence ID" value="BAF60730.1"/>
    <property type="molecule type" value="Genomic_DNA"/>
</dbReference>
<keyword evidence="3" id="KW-1185">Reference proteome</keyword>
<dbReference type="Gene3D" id="3.40.50.1010">
    <property type="entry name" value="5'-nuclease"/>
    <property type="match status" value="1"/>
</dbReference>
<dbReference type="STRING" id="370438.PTH_2549"/>
<dbReference type="KEGG" id="pth:PTH_2549"/>
<dbReference type="SUPFAM" id="SSF88723">
    <property type="entry name" value="PIN domain-like"/>
    <property type="match status" value="1"/>
</dbReference>
<sequence length="147" mass="16749">MKENNFVVVYWDASAVLSALFRDEYSEEALNWAQREGVHLISSLSYAEVCAVVSRIRREGLVAEVLINAAYQSLEEGPWRYLYLMPDRDKFKSLSQKWPLRGADLWHLAAAKTLQKRVPEVYLLTFDSRLAAAALGEGLQDRADNVQ</sequence>
<evidence type="ECO:0000313" key="2">
    <source>
        <dbReference type="EMBL" id="BAF60730.1"/>
    </source>
</evidence>
<dbReference type="InterPro" id="IPR002716">
    <property type="entry name" value="PIN_dom"/>
</dbReference>
<reference evidence="3" key="1">
    <citation type="journal article" date="2008" name="Genome Res.">
        <title>The genome of Pelotomaculum thermopropionicum reveals niche-associated evolution in anaerobic microbiota.</title>
        <authorList>
            <person name="Kosaka T."/>
            <person name="Kato S."/>
            <person name="Shimoyama T."/>
            <person name="Ishii S."/>
            <person name="Abe T."/>
            <person name="Watanabe K."/>
        </authorList>
    </citation>
    <scope>NUCLEOTIDE SEQUENCE [LARGE SCALE GENOMIC DNA]</scope>
    <source>
        <strain evidence="3">DSM 13744 / JCM 10971 / SI</strain>
    </source>
</reference>
<organism evidence="2 3">
    <name type="scientific">Pelotomaculum thermopropionicum (strain DSM 13744 / JCM 10971 / SI)</name>
    <dbReference type="NCBI Taxonomy" id="370438"/>
    <lineage>
        <taxon>Bacteria</taxon>
        <taxon>Bacillati</taxon>
        <taxon>Bacillota</taxon>
        <taxon>Clostridia</taxon>
        <taxon>Eubacteriales</taxon>
        <taxon>Desulfotomaculaceae</taxon>
        <taxon>Pelotomaculum</taxon>
    </lineage>
</organism>
<dbReference type="AlphaFoldDB" id="A5CZ55"/>
<dbReference type="HOGENOM" id="CLU_119496_1_2_9"/>
<accession>A5CZ55</accession>
<dbReference type="Proteomes" id="UP000006556">
    <property type="component" value="Chromosome"/>
</dbReference>
<dbReference type="CDD" id="cd09874">
    <property type="entry name" value="PIN_MT3492-like"/>
    <property type="match status" value="1"/>
</dbReference>
<dbReference type="eggNOG" id="COG1848">
    <property type="taxonomic scope" value="Bacteria"/>
</dbReference>